<keyword evidence="1 6" id="KW-0597">Phosphoprotein</keyword>
<dbReference type="PROSITE" id="PS50110">
    <property type="entry name" value="RESPONSE_REGULATORY"/>
    <property type="match status" value="1"/>
</dbReference>
<dbReference type="Gene3D" id="3.40.50.2300">
    <property type="match status" value="1"/>
</dbReference>
<dbReference type="SMART" id="SM00448">
    <property type="entry name" value="REC"/>
    <property type="match status" value="1"/>
</dbReference>
<dbReference type="SUPFAM" id="SSF52172">
    <property type="entry name" value="CheY-like"/>
    <property type="match status" value="1"/>
</dbReference>
<dbReference type="Pfam" id="PF00486">
    <property type="entry name" value="Trans_reg_C"/>
    <property type="match status" value="1"/>
</dbReference>
<evidence type="ECO:0000256" key="2">
    <source>
        <dbReference type="ARBA" id="ARBA00023012"/>
    </source>
</evidence>
<dbReference type="SMART" id="SM00862">
    <property type="entry name" value="Trans_reg_C"/>
    <property type="match status" value="1"/>
</dbReference>
<dbReference type="InterPro" id="IPR001867">
    <property type="entry name" value="OmpR/PhoB-type_DNA-bd"/>
</dbReference>
<organism evidence="10 11">
    <name type="scientific">Trueperella bernardiae</name>
    <dbReference type="NCBI Taxonomy" id="59561"/>
    <lineage>
        <taxon>Bacteria</taxon>
        <taxon>Bacillati</taxon>
        <taxon>Actinomycetota</taxon>
        <taxon>Actinomycetes</taxon>
        <taxon>Actinomycetales</taxon>
        <taxon>Actinomycetaceae</taxon>
        <taxon>Trueperella</taxon>
    </lineage>
</organism>
<evidence type="ECO:0000256" key="3">
    <source>
        <dbReference type="ARBA" id="ARBA00023015"/>
    </source>
</evidence>
<dbReference type="Proteomes" id="UP001225576">
    <property type="component" value="Unassembled WGS sequence"/>
</dbReference>
<feature type="DNA-binding region" description="OmpR/PhoB-type" evidence="7">
    <location>
        <begin position="125"/>
        <end position="224"/>
    </location>
</feature>
<dbReference type="GO" id="GO:0032993">
    <property type="term" value="C:protein-DNA complex"/>
    <property type="evidence" value="ECO:0007669"/>
    <property type="project" value="TreeGrafter"/>
</dbReference>
<dbReference type="CDD" id="cd00383">
    <property type="entry name" value="trans_reg_C"/>
    <property type="match status" value="1"/>
</dbReference>
<dbReference type="InterPro" id="IPR011006">
    <property type="entry name" value="CheY-like_superfamily"/>
</dbReference>
<evidence type="ECO:0000256" key="7">
    <source>
        <dbReference type="PROSITE-ProRule" id="PRU01091"/>
    </source>
</evidence>
<feature type="modified residue" description="4-aspartylphosphate" evidence="6">
    <location>
        <position position="53"/>
    </location>
</feature>
<dbReference type="PANTHER" id="PTHR48111">
    <property type="entry name" value="REGULATOR OF RPOS"/>
    <property type="match status" value="1"/>
</dbReference>
<proteinExistence type="predicted"/>
<dbReference type="Pfam" id="PF00072">
    <property type="entry name" value="Response_reg"/>
    <property type="match status" value="1"/>
</dbReference>
<evidence type="ECO:0000256" key="6">
    <source>
        <dbReference type="PROSITE-ProRule" id="PRU00169"/>
    </source>
</evidence>
<dbReference type="PROSITE" id="PS51755">
    <property type="entry name" value="OMPR_PHOB"/>
    <property type="match status" value="1"/>
</dbReference>
<dbReference type="Gene3D" id="1.10.10.10">
    <property type="entry name" value="Winged helix-like DNA-binding domain superfamily/Winged helix DNA-binding domain"/>
    <property type="match status" value="1"/>
</dbReference>
<dbReference type="PANTHER" id="PTHR48111:SF1">
    <property type="entry name" value="TWO-COMPONENT RESPONSE REGULATOR ORR33"/>
    <property type="match status" value="1"/>
</dbReference>
<name>A0AAW6ZDJ4_9ACTO</name>
<comment type="caution">
    <text evidence="10">The sequence shown here is derived from an EMBL/GenBank/DDBJ whole genome shotgun (WGS) entry which is preliminary data.</text>
</comment>
<keyword evidence="4 7" id="KW-0238">DNA-binding</keyword>
<dbReference type="Gene3D" id="6.10.250.690">
    <property type="match status" value="1"/>
</dbReference>
<evidence type="ECO:0000313" key="10">
    <source>
        <dbReference type="EMBL" id="MDK8601285.1"/>
    </source>
</evidence>
<evidence type="ECO:0000259" key="8">
    <source>
        <dbReference type="PROSITE" id="PS50110"/>
    </source>
</evidence>
<evidence type="ECO:0000256" key="5">
    <source>
        <dbReference type="ARBA" id="ARBA00023163"/>
    </source>
</evidence>
<evidence type="ECO:0000259" key="9">
    <source>
        <dbReference type="PROSITE" id="PS51755"/>
    </source>
</evidence>
<dbReference type="InterPro" id="IPR001789">
    <property type="entry name" value="Sig_transdc_resp-reg_receiver"/>
</dbReference>
<dbReference type="RefSeq" id="WP_285321256.1">
    <property type="nucleotide sequence ID" value="NZ_JASPDQ010000003.1"/>
</dbReference>
<protein>
    <submittedName>
        <fullName evidence="10">Response regulator transcription factor</fullName>
    </submittedName>
</protein>
<accession>A0AAW6ZDJ4</accession>
<dbReference type="GO" id="GO:0000156">
    <property type="term" value="F:phosphorelay response regulator activity"/>
    <property type="evidence" value="ECO:0007669"/>
    <property type="project" value="TreeGrafter"/>
</dbReference>
<gene>
    <name evidence="10" type="ORF">QP858_02280</name>
</gene>
<reference evidence="10" key="1">
    <citation type="submission" date="2023-05" db="EMBL/GenBank/DDBJ databases">
        <title>Genomic Catalog of Human Bladder Bacteria.</title>
        <authorList>
            <person name="Du J."/>
        </authorList>
    </citation>
    <scope>NUCLEOTIDE SEQUENCE</scope>
    <source>
        <strain evidence="10">UMB1304A</strain>
    </source>
</reference>
<evidence type="ECO:0000313" key="11">
    <source>
        <dbReference type="Proteomes" id="UP001225576"/>
    </source>
</evidence>
<dbReference type="GO" id="GO:0005829">
    <property type="term" value="C:cytosol"/>
    <property type="evidence" value="ECO:0007669"/>
    <property type="project" value="TreeGrafter"/>
</dbReference>
<feature type="domain" description="Response regulatory" evidence="8">
    <location>
        <begin position="4"/>
        <end position="118"/>
    </location>
</feature>
<dbReference type="EMBL" id="JASPDQ010000003">
    <property type="protein sequence ID" value="MDK8601285.1"/>
    <property type="molecule type" value="Genomic_DNA"/>
</dbReference>
<keyword evidence="5" id="KW-0804">Transcription</keyword>
<dbReference type="CDD" id="cd17574">
    <property type="entry name" value="REC_OmpR"/>
    <property type="match status" value="1"/>
</dbReference>
<dbReference type="AlphaFoldDB" id="A0AAW6ZDJ4"/>
<dbReference type="InterPro" id="IPR036388">
    <property type="entry name" value="WH-like_DNA-bd_sf"/>
</dbReference>
<dbReference type="InterPro" id="IPR039420">
    <property type="entry name" value="WalR-like"/>
</dbReference>
<evidence type="ECO:0000256" key="1">
    <source>
        <dbReference type="ARBA" id="ARBA00022553"/>
    </source>
</evidence>
<sequence>MMPRVLVVDDEPQMLAIVTFALESKGFTCLTAASAAEAWQLLSTSHFHLAVLDIMLPHGSGLDLTARIRSQVGDLPIILLTARSDVEDRIRGLEAGADDYITKPFSPQELALRAQALLRRSYPDEVRESIGELVVDADRLEAMWRGRRLNISATEVRLLTTLIRHAGAVVTHRQLLNEAWGAPDHHGGREMLKTAIYRTRKTLEKSGVGVVIRSHRGEGYSVQEQASAQE</sequence>
<evidence type="ECO:0000256" key="4">
    <source>
        <dbReference type="ARBA" id="ARBA00023125"/>
    </source>
</evidence>
<dbReference type="GO" id="GO:0006355">
    <property type="term" value="P:regulation of DNA-templated transcription"/>
    <property type="evidence" value="ECO:0007669"/>
    <property type="project" value="InterPro"/>
</dbReference>
<feature type="domain" description="OmpR/PhoB-type" evidence="9">
    <location>
        <begin position="125"/>
        <end position="224"/>
    </location>
</feature>
<dbReference type="GO" id="GO:0000976">
    <property type="term" value="F:transcription cis-regulatory region binding"/>
    <property type="evidence" value="ECO:0007669"/>
    <property type="project" value="TreeGrafter"/>
</dbReference>
<keyword evidence="2" id="KW-0902">Two-component regulatory system</keyword>
<keyword evidence="3" id="KW-0805">Transcription regulation</keyword>